<feature type="region of interest" description="Disordered" evidence="1">
    <location>
        <begin position="205"/>
        <end position="236"/>
    </location>
</feature>
<gene>
    <name evidence="2" type="ORF">ACFORF_02995</name>
</gene>
<dbReference type="InterPro" id="IPR026466">
    <property type="entry name" value="Fim_isopep_form_D2_dom"/>
</dbReference>
<comment type="caution">
    <text evidence="2">The sequence shown here is derived from an EMBL/GenBank/DDBJ whole genome shotgun (WGS) entry which is preliminary data.</text>
</comment>
<name>A0ABV8CV71_9STRE</name>
<dbReference type="RefSeq" id="WP_380425363.1">
    <property type="nucleotide sequence ID" value="NZ_JBHRZV010000020.1"/>
</dbReference>
<feature type="compositionally biased region" description="Basic and acidic residues" evidence="1">
    <location>
        <begin position="208"/>
        <end position="218"/>
    </location>
</feature>
<evidence type="ECO:0000313" key="2">
    <source>
        <dbReference type="EMBL" id="MFC3927595.1"/>
    </source>
</evidence>
<feature type="non-terminal residue" evidence="2">
    <location>
        <position position="1"/>
    </location>
</feature>
<proteinExistence type="predicted"/>
<dbReference type="EMBL" id="JBHRZV010000020">
    <property type="protein sequence ID" value="MFC3927595.1"/>
    <property type="molecule type" value="Genomic_DNA"/>
</dbReference>
<evidence type="ECO:0000313" key="3">
    <source>
        <dbReference type="Proteomes" id="UP001595807"/>
    </source>
</evidence>
<dbReference type="Gene3D" id="2.60.40.740">
    <property type="match status" value="2"/>
</dbReference>
<feature type="non-terminal residue" evidence="2">
    <location>
        <position position="236"/>
    </location>
</feature>
<organism evidence="2 3">
    <name type="scientific">Streptococcus caprae</name>
    <dbReference type="NCBI Taxonomy" id="1640501"/>
    <lineage>
        <taxon>Bacteria</taxon>
        <taxon>Bacillati</taxon>
        <taxon>Bacillota</taxon>
        <taxon>Bacilli</taxon>
        <taxon>Lactobacillales</taxon>
        <taxon>Streptococcaceae</taxon>
        <taxon>Streptococcus</taxon>
    </lineage>
</organism>
<feature type="compositionally biased region" description="Pro residues" evidence="1">
    <location>
        <begin position="71"/>
        <end position="81"/>
    </location>
</feature>
<reference evidence="3" key="1">
    <citation type="journal article" date="2019" name="Int. J. Syst. Evol. Microbiol.">
        <title>The Global Catalogue of Microorganisms (GCM) 10K type strain sequencing project: providing services to taxonomists for standard genome sequencing and annotation.</title>
        <authorList>
            <consortium name="The Broad Institute Genomics Platform"/>
            <consortium name="The Broad Institute Genome Sequencing Center for Infectious Disease"/>
            <person name="Wu L."/>
            <person name="Ma J."/>
        </authorList>
    </citation>
    <scope>NUCLEOTIDE SEQUENCE [LARGE SCALE GENOMIC DNA]</scope>
    <source>
        <strain evidence="3">CCUG 67170</strain>
    </source>
</reference>
<dbReference type="Proteomes" id="UP001595807">
    <property type="component" value="Unassembled WGS sequence"/>
</dbReference>
<feature type="region of interest" description="Disordered" evidence="1">
    <location>
        <begin position="50"/>
        <end position="88"/>
    </location>
</feature>
<accession>A0ABV8CV71</accession>
<sequence length="236" mass="25032">DVKVEGQVVTATIKDFKAAAAIAGQEVELVIVSQVRAGVTRQNIPNTAKITFSNTPIVDGEEDPDGETPPKDTPPTPPVTVTPPGEDPTVEKKINGTLEHLDTLNEAPYTYNITAKLPVDITSYKKFVISDEVNGEIAVAGANVLGDAAKFFDVKVEGQTVTATMKDFKDAKALAGKPVELVITAHIKPGVTTAKIPNTAKITYQNKSHVDGTPDTTKDTPPVTVTPPPLTKKIND</sequence>
<keyword evidence="3" id="KW-1185">Reference proteome</keyword>
<protein>
    <submittedName>
        <fullName evidence="2">Isopeptide-forming domain-containing fimbrial protein</fullName>
    </submittedName>
</protein>
<dbReference type="NCBIfam" id="TIGR04226">
    <property type="entry name" value="RrgB_K2N_iso_D2"/>
    <property type="match status" value="1"/>
</dbReference>
<evidence type="ECO:0000256" key="1">
    <source>
        <dbReference type="SAM" id="MobiDB-lite"/>
    </source>
</evidence>